<sequence>MDPRKVSELRAFVKMCKQDPNILYTEEMHFLREWVESMGDKVTSPATHKVTSEDKNPESVQSGHLYTKPASLPQLWFSGARFVIEEKRIYFVSVGSGT</sequence>
<proteinExistence type="inferred from homology"/>
<feature type="region of interest" description="Disordered" evidence="4">
    <location>
        <begin position="44"/>
        <end position="64"/>
    </location>
</feature>
<evidence type="ECO:0000256" key="2">
    <source>
        <dbReference type="ARBA" id="ARBA00022737"/>
    </source>
</evidence>
<name>A0A061IKG0_CRIGR</name>
<keyword evidence="3" id="KW-0802">TPR repeat</keyword>
<dbReference type="FunFam" id="6.10.250.3420:FF:000001">
    <property type="entry name" value="Hsc70-interacting protein-like protein"/>
    <property type="match status" value="1"/>
</dbReference>
<keyword evidence="2" id="KW-0677">Repeat</keyword>
<dbReference type="Proteomes" id="UP000030759">
    <property type="component" value="Unassembled WGS sequence"/>
</dbReference>
<dbReference type="PANTHER" id="PTHR45883:SF2">
    <property type="entry name" value="HSC70-INTERACTING PROTEIN"/>
    <property type="match status" value="1"/>
</dbReference>
<evidence type="ECO:0000313" key="7">
    <source>
        <dbReference type="Proteomes" id="UP000030759"/>
    </source>
</evidence>
<dbReference type="CDD" id="cd14438">
    <property type="entry name" value="Hip_N"/>
    <property type="match status" value="1"/>
</dbReference>
<reference evidence="7" key="1">
    <citation type="journal article" date="2013" name="Nat. Biotechnol.">
        <title>Chinese hamster genome sequenced from sorted chromosomes.</title>
        <authorList>
            <person name="Brinkrolf K."/>
            <person name="Rupp O."/>
            <person name="Laux H."/>
            <person name="Kollin F."/>
            <person name="Ernst W."/>
            <person name="Linke B."/>
            <person name="Kofler R."/>
            <person name="Romand S."/>
            <person name="Hesse F."/>
            <person name="Budach W.E."/>
            <person name="Galosy S."/>
            <person name="Muller D."/>
            <person name="Noll T."/>
            <person name="Wienberg J."/>
            <person name="Jostock T."/>
            <person name="Leonard M."/>
            <person name="Grillari J."/>
            <person name="Tauch A."/>
            <person name="Goesmann A."/>
            <person name="Helk B."/>
            <person name="Mott J.E."/>
            <person name="Puhler A."/>
            <person name="Borth N."/>
        </authorList>
    </citation>
    <scope>NUCLEOTIDE SEQUENCE [LARGE SCALE GENOMIC DNA]</scope>
    <source>
        <strain evidence="7">17A/GY</strain>
    </source>
</reference>
<dbReference type="PANTHER" id="PTHR45883">
    <property type="entry name" value="HSC70-INTERACTING PROTEIN"/>
    <property type="match status" value="1"/>
</dbReference>
<dbReference type="GO" id="GO:0030544">
    <property type="term" value="F:Hsp70 protein binding"/>
    <property type="evidence" value="ECO:0007669"/>
    <property type="project" value="TreeGrafter"/>
</dbReference>
<evidence type="ECO:0000256" key="1">
    <source>
        <dbReference type="ARBA" id="ARBA00009015"/>
    </source>
</evidence>
<dbReference type="EMBL" id="KE667221">
    <property type="protein sequence ID" value="ERE87085.1"/>
    <property type="molecule type" value="Genomic_DNA"/>
</dbReference>
<comment type="similarity">
    <text evidence="1">Belongs to the FAM10 family.</text>
</comment>
<accession>A0A061IKG0</accession>
<dbReference type="Gene3D" id="6.10.250.3420">
    <property type="match status" value="1"/>
</dbReference>
<dbReference type="GO" id="GO:0046983">
    <property type="term" value="F:protein dimerization activity"/>
    <property type="evidence" value="ECO:0007669"/>
    <property type="project" value="InterPro"/>
</dbReference>
<dbReference type="InterPro" id="IPR034649">
    <property type="entry name" value="Hip_N"/>
</dbReference>
<evidence type="ECO:0000256" key="4">
    <source>
        <dbReference type="SAM" id="MobiDB-lite"/>
    </source>
</evidence>
<organism evidence="6 7">
    <name type="scientific">Cricetulus griseus</name>
    <name type="common">Chinese hamster</name>
    <name type="synonym">Cricetulus barabensis griseus</name>
    <dbReference type="NCBI Taxonomy" id="10029"/>
    <lineage>
        <taxon>Eukaryota</taxon>
        <taxon>Metazoa</taxon>
        <taxon>Chordata</taxon>
        <taxon>Craniata</taxon>
        <taxon>Vertebrata</taxon>
        <taxon>Euteleostomi</taxon>
        <taxon>Mammalia</taxon>
        <taxon>Eutheria</taxon>
        <taxon>Euarchontoglires</taxon>
        <taxon>Glires</taxon>
        <taxon>Rodentia</taxon>
        <taxon>Myomorpha</taxon>
        <taxon>Muroidea</taxon>
        <taxon>Cricetidae</taxon>
        <taxon>Cricetinae</taxon>
        <taxon>Cricetulus</taxon>
    </lineage>
</organism>
<protein>
    <submittedName>
        <fullName evidence="6">Hsc70-interacting protein</fullName>
    </submittedName>
</protein>
<dbReference type="Pfam" id="PF18253">
    <property type="entry name" value="HipN"/>
    <property type="match status" value="1"/>
</dbReference>
<dbReference type="AlphaFoldDB" id="A0A061IKG0"/>
<evidence type="ECO:0000313" key="6">
    <source>
        <dbReference type="EMBL" id="ERE87085.1"/>
    </source>
</evidence>
<evidence type="ECO:0000256" key="3">
    <source>
        <dbReference type="ARBA" id="ARBA00022803"/>
    </source>
</evidence>
<feature type="domain" description="Hsp70-interacting protein N-terminal" evidence="5">
    <location>
        <begin position="2"/>
        <end position="42"/>
    </location>
</feature>
<evidence type="ECO:0000259" key="5">
    <source>
        <dbReference type="Pfam" id="PF18253"/>
    </source>
</evidence>
<gene>
    <name evidence="6" type="ORF">H671_1g4032</name>
</gene>